<sequence>MVERIGFKIQRLSLAWYFPARNRFDRVQYVLELIYLLTDKPDIATFPRSTTKVELQSILVINGKVSYSQTNISRLHIVWLYTL</sequence>
<geneLocation type="plasmid" evidence="1 2">
    <name>pHG3</name>
</geneLocation>
<name>A0A0K1IZX7_HALGI</name>
<protein>
    <submittedName>
        <fullName evidence="1">Uncharacterized protein</fullName>
    </submittedName>
</protein>
<gene>
    <name evidence="1" type="ORF">ABY42_18715</name>
</gene>
<dbReference type="Proteomes" id="UP000066124">
    <property type="component" value="Plasmid pHG3"/>
</dbReference>
<proteinExistence type="predicted"/>
<accession>A0A0K1IZX7</accession>
<reference evidence="2" key="1">
    <citation type="journal article" date="2015" name="J. Biotechnol.">
        <title>Complete genome sequence of Haloferax gibbonsii strain ARA6, a potential producer of polyhydroxyalkanoates and halocins isolated from Araruama, Rio de Janeiro, Brasil.</title>
        <authorList>
            <person name="Pinto L.H."/>
            <person name="D'Alincourt Carvalho-Assef A.P."/>
            <person name="Vieira R.P."/>
            <person name="Clementino M.M."/>
            <person name="Albano R.M."/>
        </authorList>
    </citation>
    <scope>NUCLEOTIDE SEQUENCE [LARGE SCALE GENOMIC DNA]</scope>
    <source>
        <strain evidence="2">ARA6</strain>
        <plasmid evidence="2">Plasmid pHG3</plasmid>
    </source>
</reference>
<dbReference type="EMBL" id="CP011950">
    <property type="protein sequence ID" value="AKU09848.1"/>
    <property type="molecule type" value="Genomic_DNA"/>
</dbReference>
<organism evidence="1 2">
    <name type="scientific">Haloferax gibbonsii</name>
    <dbReference type="NCBI Taxonomy" id="35746"/>
    <lineage>
        <taxon>Archaea</taxon>
        <taxon>Methanobacteriati</taxon>
        <taxon>Methanobacteriota</taxon>
        <taxon>Stenosarchaea group</taxon>
        <taxon>Halobacteria</taxon>
        <taxon>Halobacteriales</taxon>
        <taxon>Haloferacaceae</taxon>
        <taxon>Haloferax</taxon>
    </lineage>
</organism>
<evidence type="ECO:0000313" key="2">
    <source>
        <dbReference type="Proteomes" id="UP000066124"/>
    </source>
</evidence>
<dbReference type="KEGG" id="hgi:ABY42_18715"/>
<dbReference type="AlphaFoldDB" id="A0A0K1IZX7"/>
<evidence type="ECO:0000313" key="1">
    <source>
        <dbReference type="EMBL" id="AKU09848.1"/>
    </source>
</evidence>
<keyword evidence="1" id="KW-0614">Plasmid</keyword>